<dbReference type="AlphaFoldDB" id="A0A8S0VB97"/>
<reference evidence="1 2" key="1">
    <citation type="submission" date="2019-12" db="EMBL/GenBank/DDBJ databases">
        <authorList>
            <person name="Alioto T."/>
            <person name="Alioto T."/>
            <person name="Gomez Garrido J."/>
        </authorList>
    </citation>
    <scope>NUCLEOTIDE SEQUENCE [LARGE SCALE GENOMIC DNA]</scope>
</reference>
<organism evidence="1 2">
    <name type="scientific">Olea europaea subsp. europaea</name>
    <dbReference type="NCBI Taxonomy" id="158383"/>
    <lineage>
        <taxon>Eukaryota</taxon>
        <taxon>Viridiplantae</taxon>
        <taxon>Streptophyta</taxon>
        <taxon>Embryophyta</taxon>
        <taxon>Tracheophyta</taxon>
        <taxon>Spermatophyta</taxon>
        <taxon>Magnoliopsida</taxon>
        <taxon>eudicotyledons</taxon>
        <taxon>Gunneridae</taxon>
        <taxon>Pentapetalae</taxon>
        <taxon>asterids</taxon>
        <taxon>lamiids</taxon>
        <taxon>Lamiales</taxon>
        <taxon>Oleaceae</taxon>
        <taxon>Oleeae</taxon>
        <taxon>Olea</taxon>
    </lineage>
</organism>
<evidence type="ECO:0000313" key="1">
    <source>
        <dbReference type="EMBL" id="CAA3027656.1"/>
    </source>
</evidence>
<proteinExistence type="predicted"/>
<protein>
    <submittedName>
        <fullName evidence="1">Uncharacterized protein</fullName>
    </submittedName>
</protein>
<dbReference type="OrthoDB" id="1708998at2759"/>
<evidence type="ECO:0000313" key="2">
    <source>
        <dbReference type="Proteomes" id="UP000594638"/>
    </source>
</evidence>
<dbReference type="EMBL" id="CACTIH010009214">
    <property type="protein sequence ID" value="CAA3027656.1"/>
    <property type="molecule type" value="Genomic_DNA"/>
</dbReference>
<keyword evidence="2" id="KW-1185">Reference proteome</keyword>
<accession>A0A8S0VB97</accession>
<sequence>MFINRCHVENLLGKDEMLVKEYEYLVERANEQQLPEDTPLEEIPVDDLDARIKIMKFVLDMKPERQILGLGDGRLRVIWISSSNICSLEKELEAERAARKVANAA</sequence>
<gene>
    <name evidence="1" type="ORF">OLEA9_A048394</name>
</gene>
<dbReference type="Proteomes" id="UP000594638">
    <property type="component" value="Unassembled WGS sequence"/>
</dbReference>
<comment type="caution">
    <text evidence="1">The sequence shown here is derived from an EMBL/GenBank/DDBJ whole genome shotgun (WGS) entry which is preliminary data.</text>
</comment>
<dbReference type="Gramene" id="OE9A048394T3">
    <property type="protein sequence ID" value="OE9A048394C3"/>
    <property type="gene ID" value="OE9A048394"/>
</dbReference>
<name>A0A8S0VB97_OLEEU</name>